<dbReference type="Proteomes" id="UP001500729">
    <property type="component" value="Unassembled WGS sequence"/>
</dbReference>
<dbReference type="EMBL" id="BAAAGS010000029">
    <property type="protein sequence ID" value="GAA0538879.1"/>
    <property type="molecule type" value="Genomic_DNA"/>
</dbReference>
<feature type="domain" description="YCII-related" evidence="2">
    <location>
        <begin position="1"/>
        <end position="103"/>
    </location>
</feature>
<reference evidence="4" key="1">
    <citation type="journal article" date="2019" name="Int. J. Syst. Evol. Microbiol.">
        <title>The Global Catalogue of Microorganisms (GCM) 10K type strain sequencing project: providing services to taxonomists for standard genome sequencing and annotation.</title>
        <authorList>
            <consortium name="The Broad Institute Genomics Platform"/>
            <consortium name="The Broad Institute Genome Sequencing Center for Infectious Disease"/>
            <person name="Wu L."/>
            <person name="Ma J."/>
        </authorList>
    </citation>
    <scope>NUCLEOTIDE SEQUENCE [LARGE SCALE GENOMIC DNA]</scope>
    <source>
        <strain evidence="4">JCM 10303</strain>
    </source>
</reference>
<evidence type="ECO:0000256" key="1">
    <source>
        <dbReference type="ARBA" id="ARBA00007689"/>
    </source>
</evidence>
<sequence>MKFALVIVETEASRQRIRQDRAAHRAAYEQWIGAVAGAGKLVGGEAFETEHSSPVTVRRDADGSHVVTETPFAGESETLGGWFVVDVEDRAEAVELAKALETPETVEVRPLQESA</sequence>
<dbReference type="Gene3D" id="3.30.70.1060">
    <property type="entry name" value="Dimeric alpha+beta barrel"/>
    <property type="match status" value="1"/>
</dbReference>
<dbReference type="InterPro" id="IPR005545">
    <property type="entry name" value="YCII"/>
</dbReference>
<organism evidence="3 4">
    <name type="scientific">Saccharopolyspora erythraea</name>
    <name type="common">Streptomyces erythraeus</name>
    <dbReference type="NCBI Taxonomy" id="1836"/>
    <lineage>
        <taxon>Bacteria</taxon>
        <taxon>Bacillati</taxon>
        <taxon>Actinomycetota</taxon>
        <taxon>Actinomycetes</taxon>
        <taxon>Pseudonocardiales</taxon>
        <taxon>Pseudonocardiaceae</taxon>
        <taxon>Saccharopolyspora</taxon>
    </lineage>
</organism>
<proteinExistence type="inferred from homology"/>
<dbReference type="PANTHER" id="PTHR35174">
    <property type="entry name" value="BLL7171 PROTEIN-RELATED"/>
    <property type="match status" value="1"/>
</dbReference>
<evidence type="ECO:0000259" key="2">
    <source>
        <dbReference type="Pfam" id="PF03795"/>
    </source>
</evidence>
<evidence type="ECO:0000313" key="4">
    <source>
        <dbReference type="Proteomes" id="UP001500729"/>
    </source>
</evidence>
<dbReference type="RefSeq" id="WP_009946167.1">
    <property type="nucleotide sequence ID" value="NZ_BAAAGS010000029.1"/>
</dbReference>
<dbReference type="InterPro" id="IPR011008">
    <property type="entry name" value="Dimeric_a/b-barrel"/>
</dbReference>
<evidence type="ECO:0000313" key="3">
    <source>
        <dbReference type="EMBL" id="GAA0538879.1"/>
    </source>
</evidence>
<dbReference type="Pfam" id="PF03795">
    <property type="entry name" value="YCII"/>
    <property type="match status" value="1"/>
</dbReference>
<gene>
    <name evidence="3" type="ORF">GCM10009533_42610</name>
</gene>
<dbReference type="PANTHER" id="PTHR35174:SF3">
    <property type="entry name" value="BLL7171 PROTEIN"/>
    <property type="match status" value="1"/>
</dbReference>
<comment type="caution">
    <text evidence="3">The sequence shown here is derived from an EMBL/GenBank/DDBJ whole genome shotgun (WGS) entry which is preliminary data.</text>
</comment>
<name>A0ABP3NCS1_SACER</name>
<accession>A0ABP3NCS1</accession>
<comment type="similarity">
    <text evidence="1">Belongs to the YciI family.</text>
</comment>
<protein>
    <recommendedName>
        <fullName evidence="2">YCII-related domain-containing protein</fullName>
    </recommendedName>
</protein>
<keyword evidence="4" id="KW-1185">Reference proteome</keyword>
<dbReference type="SUPFAM" id="SSF54909">
    <property type="entry name" value="Dimeric alpha+beta barrel"/>
    <property type="match status" value="1"/>
</dbReference>